<dbReference type="AlphaFoldDB" id="A0A8T3BVA9"/>
<proteinExistence type="predicted"/>
<organism evidence="1 2">
    <name type="scientific">Dendrobium nobile</name>
    <name type="common">Orchid</name>
    <dbReference type="NCBI Taxonomy" id="94219"/>
    <lineage>
        <taxon>Eukaryota</taxon>
        <taxon>Viridiplantae</taxon>
        <taxon>Streptophyta</taxon>
        <taxon>Embryophyta</taxon>
        <taxon>Tracheophyta</taxon>
        <taxon>Spermatophyta</taxon>
        <taxon>Magnoliopsida</taxon>
        <taxon>Liliopsida</taxon>
        <taxon>Asparagales</taxon>
        <taxon>Orchidaceae</taxon>
        <taxon>Epidendroideae</taxon>
        <taxon>Malaxideae</taxon>
        <taxon>Dendrobiinae</taxon>
        <taxon>Dendrobium</taxon>
    </lineage>
</organism>
<gene>
    <name evidence="1" type="ORF">KFK09_005232</name>
</gene>
<reference evidence="1" key="1">
    <citation type="journal article" date="2022" name="Front. Genet.">
        <title>Chromosome-Scale Assembly of the Dendrobium nobile Genome Provides Insights Into the Molecular Mechanism of the Biosynthesis of the Medicinal Active Ingredient of Dendrobium.</title>
        <authorList>
            <person name="Xu Q."/>
            <person name="Niu S.-C."/>
            <person name="Li K.-L."/>
            <person name="Zheng P.-J."/>
            <person name="Zhang X.-J."/>
            <person name="Jia Y."/>
            <person name="Liu Y."/>
            <person name="Niu Y.-X."/>
            <person name="Yu L.-H."/>
            <person name="Chen D.-F."/>
            <person name="Zhang G.-Q."/>
        </authorList>
    </citation>
    <scope>NUCLEOTIDE SEQUENCE</scope>
    <source>
        <tissue evidence="1">Leaf</tissue>
    </source>
</reference>
<sequence>MNEDLGFCGMTKTCVFFSFPAFCDFLDSQAWYRFMGDETQWNSFVFSAREPGIAVEVMGP</sequence>
<name>A0A8T3BVA9_DENNO</name>
<comment type="caution">
    <text evidence="1">The sequence shown here is derived from an EMBL/GenBank/DDBJ whole genome shotgun (WGS) entry which is preliminary data.</text>
</comment>
<protein>
    <submittedName>
        <fullName evidence="1">Uncharacterized protein</fullName>
    </submittedName>
</protein>
<dbReference type="Proteomes" id="UP000829196">
    <property type="component" value="Unassembled WGS sequence"/>
</dbReference>
<dbReference type="EMBL" id="JAGYWB010000005">
    <property type="protein sequence ID" value="KAI0522847.1"/>
    <property type="molecule type" value="Genomic_DNA"/>
</dbReference>
<evidence type="ECO:0000313" key="2">
    <source>
        <dbReference type="Proteomes" id="UP000829196"/>
    </source>
</evidence>
<keyword evidence="2" id="KW-1185">Reference proteome</keyword>
<evidence type="ECO:0000313" key="1">
    <source>
        <dbReference type="EMBL" id="KAI0522847.1"/>
    </source>
</evidence>
<accession>A0A8T3BVA9</accession>